<accession>A0A167Z831</accession>
<protein>
    <submittedName>
        <fullName evidence="8">Major facilitator superfamily domain, general substrate transporter</fullName>
    </submittedName>
</protein>
<feature type="transmembrane region" description="Helical" evidence="6">
    <location>
        <begin position="376"/>
        <end position="399"/>
    </location>
</feature>
<dbReference type="InterPro" id="IPR020846">
    <property type="entry name" value="MFS_dom"/>
</dbReference>
<dbReference type="PANTHER" id="PTHR23502">
    <property type="entry name" value="MAJOR FACILITATOR SUPERFAMILY"/>
    <property type="match status" value="1"/>
</dbReference>
<proteinExistence type="predicted"/>
<dbReference type="PANTHER" id="PTHR23502:SF30">
    <property type="entry name" value="TRANSPORTER, PUTATIVE (AFU_ORTHOLOGUE AFUA_8G04702)-RELATED"/>
    <property type="match status" value="1"/>
</dbReference>
<feature type="region of interest" description="Disordered" evidence="5">
    <location>
        <begin position="24"/>
        <end position="53"/>
    </location>
</feature>
<dbReference type="InterPro" id="IPR011701">
    <property type="entry name" value="MFS"/>
</dbReference>
<evidence type="ECO:0000256" key="5">
    <source>
        <dbReference type="SAM" id="MobiDB-lite"/>
    </source>
</evidence>
<evidence type="ECO:0000256" key="1">
    <source>
        <dbReference type="ARBA" id="ARBA00004141"/>
    </source>
</evidence>
<feature type="transmembrane region" description="Helical" evidence="6">
    <location>
        <begin position="65"/>
        <end position="86"/>
    </location>
</feature>
<evidence type="ECO:0000256" key="4">
    <source>
        <dbReference type="ARBA" id="ARBA00023136"/>
    </source>
</evidence>
<dbReference type="SUPFAM" id="SSF103473">
    <property type="entry name" value="MFS general substrate transporter"/>
    <property type="match status" value="1"/>
</dbReference>
<evidence type="ECO:0000313" key="8">
    <source>
        <dbReference type="EMBL" id="KZZ92297.1"/>
    </source>
</evidence>
<comment type="subcellular location">
    <subcellularLocation>
        <location evidence="1">Membrane</location>
        <topology evidence="1">Multi-pass membrane protein</topology>
    </subcellularLocation>
</comment>
<keyword evidence="9" id="KW-1185">Reference proteome</keyword>
<comment type="caution">
    <text evidence="8">The sequence shown here is derived from an EMBL/GenBank/DDBJ whole genome shotgun (WGS) entry which is preliminary data.</text>
</comment>
<keyword evidence="4 6" id="KW-0472">Membrane</keyword>
<feature type="compositionally biased region" description="Basic and acidic residues" evidence="5">
    <location>
        <begin position="264"/>
        <end position="273"/>
    </location>
</feature>
<feature type="region of interest" description="Disordered" evidence="5">
    <location>
        <begin position="264"/>
        <end position="286"/>
    </location>
</feature>
<feature type="transmembrane region" description="Helical" evidence="6">
    <location>
        <begin position="331"/>
        <end position="356"/>
    </location>
</feature>
<feature type="domain" description="Major facilitator superfamily (MFS) profile" evidence="7">
    <location>
        <begin position="63"/>
        <end position="537"/>
    </location>
</feature>
<evidence type="ECO:0000256" key="3">
    <source>
        <dbReference type="ARBA" id="ARBA00022989"/>
    </source>
</evidence>
<dbReference type="Pfam" id="PF07690">
    <property type="entry name" value="MFS_1"/>
    <property type="match status" value="1"/>
</dbReference>
<evidence type="ECO:0000313" key="9">
    <source>
        <dbReference type="Proteomes" id="UP000242877"/>
    </source>
</evidence>
<dbReference type="InterPro" id="IPR036259">
    <property type="entry name" value="MFS_trans_sf"/>
</dbReference>
<dbReference type="Proteomes" id="UP000242877">
    <property type="component" value="Unassembled WGS sequence"/>
</dbReference>
<dbReference type="OrthoDB" id="5215911at2759"/>
<feature type="transmembrane region" description="Helical" evidence="6">
    <location>
        <begin position="445"/>
        <end position="471"/>
    </location>
</feature>
<evidence type="ECO:0000256" key="2">
    <source>
        <dbReference type="ARBA" id="ARBA00022692"/>
    </source>
</evidence>
<evidence type="ECO:0000259" key="7">
    <source>
        <dbReference type="PROSITE" id="PS50850"/>
    </source>
</evidence>
<dbReference type="GO" id="GO:0005886">
    <property type="term" value="C:plasma membrane"/>
    <property type="evidence" value="ECO:0007669"/>
    <property type="project" value="TreeGrafter"/>
</dbReference>
<dbReference type="GO" id="GO:0022857">
    <property type="term" value="F:transmembrane transporter activity"/>
    <property type="evidence" value="ECO:0007669"/>
    <property type="project" value="InterPro"/>
</dbReference>
<keyword evidence="3 6" id="KW-1133">Transmembrane helix</keyword>
<feature type="transmembrane region" description="Helical" evidence="6">
    <location>
        <begin position="483"/>
        <end position="502"/>
    </location>
</feature>
<feature type="transmembrane region" description="Helical" evidence="6">
    <location>
        <begin position="98"/>
        <end position="117"/>
    </location>
</feature>
<dbReference type="AlphaFoldDB" id="A0A167Z831"/>
<name>A0A167Z831_9EURO</name>
<feature type="transmembrane region" description="Helical" evidence="6">
    <location>
        <begin position="129"/>
        <end position="146"/>
    </location>
</feature>
<feature type="transmembrane region" description="Helical" evidence="6">
    <location>
        <begin position="420"/>
        <end position="439"/>
    </location>
</feature>
<feature type="transmembrane region" description="Helical" evidence="6">
    <location>
        <begin position="187"/>
        <end position="209"/>
    </location>
</feature>
<gene>
    <name evidence="8" type="ORF">AAP_02952</name>
</gene>
<feature type="compositionally biased region" description="Basic and acidic residues" evidence="5">
    <location>
        <begin position="26"/>
        <end position="39"/>
    </location>
</feature>
<organism evidence="8 9">
    <name type="scientific">Ascosphaera apis ARSEF 7405</name>
    <dbReference type="NCBI Taxonomy" id="392613"/>
    <lineage>
        <taxon>Eukaryota</taxon>
        <taxon>Fungi</taxon>
        <taxon>Dikarya</taxon>
        <taxon>Ascomycota</taxon>
        <taxon>Pezizomycotina</taxon>
        <taxon>Eurotiomycetes</taxon>
        <taxon>Eurotiomycetidae</taxon>
        <taxon>Onygenales</taxon>
        <taxon>Ascosphaeraceae</taxon>
        <taxon>Ascosphaera</taxon>
    </lineage>
</organism>
<dbReference type="EMBL" id="AZGZ01000011">
    <property type="protein sequence ID" value="KZZ92297.1"/>
    <property type="molecule type" value="Genomic_DNA"/>
</dbReference>
<feature type="compositionally biased region" description="Low complexity" evidence="5">
    <location>
        <begin position="274"/>
        <end position="286"/>
    </location>
</feature>
<dbReference type="VEuPathDB" id="FungiDB:AAP_02952"/>
<reference evidence="8 9" key="1">
    <citation type="journal article" date="2016" name="Genome Biol. Evol.">
        <title>Divergent and convergent evolution of fungal pathogenicity.</title>
        <authorList>
            <person name="Shang Y."/>
            <person name="Xiao G."/>
            <person name="Zheng P."/>
            <person name="Cen K."/>
            <person name="Zhan S."/>
            <person name="Wang C."/>
        </authorList>
    </citation>
    <scope>NUCLEOTIDE SEQUENCE [LARGE SCALE GENOMIC DNA]</scope>
    <source>
        <strain evidence="8 9">ARSEF 7405</strain>
    </source>
</reference>
<evidence type="ECO:0000256" key="6">
    <source>
        <dbReference type="SAM" id="Phobius"/>
    </source>
</evidence>
<keyword evidence="2 6" id="KW-0812">Transmembrane</keyword>
<sequence>MTNKFSSGHHEVPGTVHLVEAGDSGAAHEHASSPHRKDIILVPKPSNDPEDPLNWSQSRKYRCMVMVYVFVLGIGIGPTMVNSLLADITKDTGIPTGDLVQATGAFFLLLGWGALFWQPIALSVGRRSVYLISTLLTIPLLVWMGYSKGTSEWYGHRVLMGLVDAPIECLPQITVSDLFFAHERGTFMSAYVFILYGSNFVAPIIAGWFNDAFGWRWTFWFGSMITALSFVILFFFMEETMYFRHTIEGEEVDETVTSAQLEKGALDGDEKSTPTESSDSPTPPATATAAAVQERPISHKPWYAIADLRVFRLMDGRPRFKQAIQITYRPLIFIFQYPTTLWSGFMYGQALCWYTVLNGTASPVLSAPPYNWKSGLVGTIYVGPLLGSAFGTLISGILGDKFTIWMARRNKGIREPEQRLWLQLLAAPLIAAGLILWGVGAGRGIHWVGLAFGLLLMQLGCAMSSSISLSYSIDCFREISGETVAGVTVIRNSIGFGISYATTPWYTNMGLQNAFITAGMVAIGCCLTSLPMMYYGKACRRFSAKYYFKYLDMLNNRS</sequence>
<feature type="transmembrane region" description="Helical" evidence="6">
    <location>
        <begin position="215"/>
        <end position="236"/>
    </location>
</feature>
<feature type="transmembrane region" description="Helical" evidence="6">
    <location>
        <begin position="158"/>
        <end position="180"/>
    </location>
</feature>
<dbReference type="PROSITE" id="PS50850">
    <property type="entry name" value="MFS"/>
    <property type="match status" value="1"/>
</dbReference>
<dbReference type="Gene3D" id="1.20.1250.20">
    <property type="entry name" value="MFS general substrate transporter like domains"/>
    <property type="match status" value="1"/>
</dbReference>
<feature type="transmembrane region" description="Helical" evidence="6">
    <location>
        <begin position="514"/>
        <end position="535"/>
    </location>
</feature>